<dbReference type="PROSITE" id="PS51273">
    <property type="entry name" value="GATASE_TYPE_1"/>
    <property type="match status" value="1"/>
</dbReference>
<evidence type="ECO:0000259" key="2">
    <source>
        <dbReference type="Pfam" id="PF00117"/>
    </source>
</evidence>
<feature type="domain" description="Glutamine amidotransferase" evidence="2">
    <location>
        <begin position="3"/>
        <end position="182"/>
    </location>
</feature>
<dbReference type="RefSeq" id="WP_256619054.1">
    <property type="nucleotide sequence ID" value="NZ_JANIBC010000004.1"/>
</dbReference>
<evidence type="ECO:0000313" key="4">
    <source>
        <dbReference type="Proteomes" id="UP001142610"/>
    </source>
</evidence>
<dbReference type="GO" id="GO:0000162">
    <property type="term" value="P:L-tryptophan biosynthetic process"/>
    <property type="evidence" value="ECO:0007669"/>
    <property type="project" value="TreeGrafter"/>
</dbReference>
<dbReference type="Gene3D" id="3.40.50.880">
    <property type="match status" value="1"/>
</dbReference>
<dbReference type="AlphaFoldDB" id="A0A9X2L8X7"/>
<organism evidence="3 4">
    <name type="scientific">Parvularcula maris</name>
    <dbReference type="NCBI Taxonomy" id="2965077"/>
    <lineage>
        <taxon>Bacteria</taxon>
        <taxon>Pseudomonadati</taxon>
        <taxon>Pseudomonadota</taxon>
        <taxon>Alphaproteobacteria</taxon>
        <taxon>Parvularculales</taxon>
        <taxon>Parvularculaceae</taxon>
        <taxon>Parvularcula</taxon>
    </lineage>
</organism>
<dbReference type="GO" id="GO:0004049">
    <property type="term" value="F:anthranilate synthase activity"/>
    <property type="evidence" value="ECO:0007669"/>
    <property type="project" value="TreeGrafter"/>
</dbReference>
<dbReference type="GO" id="GO:0005829">
    <property type="term" value="C:cytosol"/>
    <property type="evidence" value="ECO:0007669"/>
    <property type="project" value="TreeGrafter"/>
</dbReference>
<evidence type="ECO:0000256" key="1">
    <source>
        <dbReference type="ARBA" id="ARBA00022962"/>
    </source>
</evidence>
<dbReference type="SUPFAM" id="SSF52317">
    <property type="entry name" value="Class I glutamine amidotransferase-like"/>
    <property type="match status" value="1"/>
</dbReference>
<dbReference type="PRINTS" id="PR00097">
    <property type="entry name" value="ANTSNTHASEII"/>
</dbReference>
<accession>A0A9X2L8X7</accession>
<reference evidence="3" key="1">
    <citation type="submission" date="2022-07" db="EMBL/GenBank/DDBJ databases">
        <title>Parvularcula maris sp. nov., an algicidal bacterium isolated from seawater.</title>
        <authorList>
            <person name="Li F."/>
        </authorList>
    </citation>
    <scope>NUCLEOTIDE SEQUENCE</scope>
    <source>
        <strain evidence="3">BGMRC 0090</strain>
    </source>
</reference>
<keyword evidence="1" id="KW-0315">Glutamine amidotransferase</keyword>
<dbReference type="InterPro" id="IPR050472">
    <property type="entry name" value="Anth_synth/Amidotransfase"/>
</dbReference>
<sequence>MILVIDNQDSFVETLARYVREAGYETRVVRYDALSTDEAAGLHPSGVILSPGPYTPAETPLSVELPLALPDTPMLGVCLGHLAIAESYGGKTIAAKTPVHGEASAIRYEDDLLFQGLPDPFSAGRYHALVSQIRGTPLIPTAWSEDGELMAFRHESLPHRGVQFHPESVLTPEGRDLLGNFLETTR</sequence>
<dbReference type="InterPro" id="IPR006221">
    <property type="entry name" value="TrpG/PapA_dom"/>
</dbReference>
<dbReference type="PRINTS" id="PR00099">
    <property type="entry name" value="CPSGATASE"/>
</dbReference>
<protein>
    <submittedName>
        <fullName evidence="3">Aminodeoxychorismate/anthranilate synthase component II</fullName>
    </submittedName>
</protein>
<dbReference type="PANTHER" id="PTHR43418:SF4">
    <property type="entry name" value="MULTIFUNCTIONAL TRYPTOPHAN BIOSYNTHESIS PROTEIN"/>
    <property type="match status" value="1"/>
</dbReference>
<dbReference type="PRINTS" id="PR00096">
    <property type="entry name" value="GATASE"/>
</dbReference>
<dbReference type="InterPro" id="IPR017926">
    <property type="entry name" value="GATASE"/>
</dbReference>
<dbReference type="NCBIfam" id="TIGR00566">
    <property type="entry name" value="trpG_papA"/>
    <property type="match status" value="1"/>
</dbReference>
<dbReference type="EMBL" id="JANIBC010000004">
    <property type="protein sequence ID" value="MCQ8185187.1"/>
    <property type="molecule type" value="Genomic_DNA"/>
</dbReference>
<gene>
    <name evidence="3" type="ORF">NOG11_07250</name>
</gene>
<dbReference type="PANTHER" id="PTHR43418">
    <property type="entry name" value="MULTIFUNCTIONAL TRYPTOPHAN BIOSYNTHESIS PROTEIN-RELATED"/>
    <property type="match status" value="1"/>
</dbReference>
<keyword evidence="4" id="KW-1185">Reference proteome</keyword>
<dbReference type="InterPro" id="IPR029062">
    <property type="entry name" value="Class_I_gatase-like"/>
</dbReference>
<name>A0A9X2L8X7_9PROT</name>
<proteinExistence type="predicted"/>
<comment type="caution">
    <text evidence="3">The sequence shown here is derived from an EMBL/GenBank/DDBJ whole genome shotgun (WGS) entry which is preliminary data.</text>
</comment>
<dbReference type="CDD" id="cd01743">
    <property type="entry name" value="GATase1_Anthranilate_Synthase"/>
    <property type="match status" value="1"/>
</dbReference>
<evidence type="ECO:0000313" key="3">
    <source>
        <dbReference type="EMBL" id="MCQ8185187.1"/>
    </source>
</evidence>
<dbReference type="Pfam" id="PF00117">
    <property type="entry name" value="GATase"/>
    <property type="match status" value="1"/>
</dbReference>
<dbReference type="Proteomes" id="UP001142610">
    <property type="component" value="Unassembled WGS sequence"/>
</dbReference>